<sequence length="99" mass="11417">MKWIEKSMHPLCMQAGHYNGQYEFFDCAEFIKSLEVKVMKPPRIPYDAEIISIDMTGDIAVVKVEDDCFGTTFTDYFSLIKSEGRWQIVMKIFLGHANA</sequence>
<protein>
    <recommendedName>
        <fullName evidence="3">Lumazine-binding protein</fullName>
    </recommendedName>
</protein>
<dbReference type="OrthoDB" id="7451095at2"/>
<dbReference type="EMBL" id="CP014327">
    <property type="protein sequence ID" value="AML52808.1"/>
    <property type="molecule type" value="Genomic_DNA"/>
</dbReference>
<accession>A0A126V3C1</accession>
<name>A0A126V3C1_9RHOB</name>
<keyword evidence="2" id="KW-1185">Reference proteome</keyword>
<evidence type="ECO:0000313" key="1">
    <source>
        <dbReference type="EMBL" id="AML52808.1"/>
    </source>
</evidence>
<evidence type="ECO:0008006" key="3">
    <source>
        <dbReference type="Google" id="ProtNLM"/>
    </source>
</evidence>
<gene>
    <name evidence="1" type="ORF">RC74_17475</name>
</gene>
<dbReference type="InterPro" id="IPR032710">
    <property type="entry name" value="NTF2-like_dom_sf"/>
</dbReference>
<reference evidence="1 2" key="1">
    <citation type="submission" date="2016-02" db="EMBL/GenBank/DDBJ databases">
        <title>Complete genome sequence of Halocynthiibacter arcticus PAMC 20958t from arctic marine sediment.</title>
        <authorList>
            <person name="Lee Y.M."/>
            <person name="Baek K."/>
            <person name="Lee H.K."/>
            <person name="Shin S.C."/>
        </authorList>
    </citation>
    <scope>NUCLEOTIDE SEQUENCE [LARGE SCALE GENOMIC DNA]</scope>
    <source>
        <strain evidence="1">PAMC 20958</strain>
    </source>
</reference>
<dbReference type="AlphaFoldDB" id="A0A126V3C1"/>
<dbReference type="InterPro" id="IPR039437">
    <property type="entry name" value="FrzH/put_lumazine-bd"/>
</dbReference>
<dbReference type="RefSeq" id="WP_052274658.1">
    <property type="nucleotide sequence ID" value="NZ_CP014327.1"/>
</dbReference>
<dbReference type="STRING" id="1579316.RC74_17475"/>
<dbReference type="Pfam" id="PF12893">
    <property type="entry name" value="Lumazine_bd_2"/>
    <property type="match status" value="1"/>
</dbReference>
<proteinExistence type="predicted"/>
<dbReference type="Gene3D" id="3.10.450.50">
    <property type="match status" value="1"/>
</dbReference>
<dbReference type="SUPFAM" id="SSF54427">
    <property type="entry name" value="NTF2-like"/>
    <property type="match status" value="1"/>
</dbReference>
<dbReference type="Proteomes" id="UP000070371">
    <property type="component" value="Chromosome"/>
</dbReference>
<evidence type="ECO:0000313" key="2">
    <source>
        <dbReference type="Proteomes" id="UP000070371"/>
    </source>
</evidence>
<organism evidence="1 2">
    <name type="scientific">Falsihalocynthiibacter arcticus</name>
    <dbReference type="NCBI Taxonomy" id="1579316"/>
    <lineage>
        <taxon>Bacteria</taxon>
        <taxon>Pseudomonadati</taxon>
        <taxon>Pseudomonadota</taxon>
        <taxon>Alphaproteobacteria</taxon>
        <taxon>Rhodobacterales</taxon>
        <taxon>Roseobacteraceae</taxon>
        <taxon>Falsihalocynthiibacter</taxon>
    </lineage>
</organism>
<dbReference type="KEGG" id="hat:RC74_17475"/>